<feature type="transmembrane region" description="Helical" evidence="1">
    <location>
        <begin position="12"/>
        <end position="33"/>
    </location>
</feature>
<keyword evidence="1" id="KW-0472">Membrane</keyword>
<keyword evidence="1" id="KW-0812">Transmembrane</keyword>
<organism evidence="2 3">
    <name type="scientific">Aliarcobacter cryaerophilus</name>
    <dbReference type="NCBI Taxonomy" id="28198"/>
    <lineage>
        <taxon>Bacteria</taxon>
        <taxon>Pseudomonadati</taxon>
        <taxon>Campylobacterota</taxon>
        <taxon>Epsilonproteobacteria</taxon>
        <taxon>Campylobacterales</taxon>
        <taxon>Arcobacteraceae</taxon>
        <taxon>Aliarcobacter</taxon>
    </lineage>
</organism>
<gene>
    <name evidence="2" type="ORF">CJ669_10020</name>
</gene>
<reference evidence="2 3" key="1">
    <citation type="submission" date="2017-09" db="EMBL/GenBank/DDBJ databases">
        <title>Reassesment of A. cryaerophilus.</title>
        <authorList>
            <person name="Perez-Cataluna A."/>
            <person name="Collado L."/>
            <person name="Salgado O."/>
            <person name="Lefinanco V."/>
            <person name="Figueras M.J."/>
        </authorList>
    </citation>
    <scope>NUCLEOTIDE SEQUENCE [LARGE SCALE GENOMIC DNA]</scope>
    <source>
        <strain evidence="2 3">LMG 9861</strain>
    </source>
</reference>
<accession>A0A2S9SK38</accession>
<sequence>MQIKLRGFRKKAFSTLEIVIFIVVIATILSFSLPKLNTFLENSDLVKLKSDIALINNGIQKEKSKNILIQKYGNINKLDGAKIDVKNEKLFEYILDFPIISTSTNESKNGYWAKVSEDKYIFFTRKNQYEFLLKDGQFLCVSSEKLCEEIYFELL</sequence>
<keyword evidence="1" id="KW-1133">Transmembrane helix</keyword>
<proteinExistence type="predicted"/>
<protein>
    <recommendedName>
        <fullName evidence="4">Prepilin-type N-terminal cleavage/methylation domain-containing protein</fullName>
    </recommendedName>
</protein>
<name>A0A2S9SK38_9BACT</name>
<dbReference type="Proteomes" id="UP000239065">
    <property type="component" value="Unassembled WGS sequence"/>
</dbReference>
<evidence type="ECO:0000313" key="3">
    <source>
        <dbReference type="Proteomes" id="UP000239065"/>
    </source>
</evidence>
<evidence type="ECO:0008006" key="4">
    <source>
        <dbReference type="Google" id="ProtNLM"/>
    </source>
</evidence>
<evidence type="ECO:0000313" key="2">
    <source>
        <dbReference type="EMBL" id="PRM86949.1"/>
    </source>
</evidence>
<evidence type="ECO:0000256" key="1">
    <source>
        <dbReference type="SAM" id="Phobius"/>
    </source>
</evidence>
<dbReference type="EMBL" id="NXGJ01000018">
    <property type="protein sequence ID" value="PRM86949.1"/>
    <property type="molecule type" value="Genomic_DNA"/>
</dbReference>
<dbReference type="AlphaFoldDB" id="A0A2S9SK38"/>
<comment type="caution">
    <text evidence="2">The sequence shown here is derived from an EMBL/GenBank/DDBJ whole genome shotgun (WGS) entry which is preliminary data.</text>
</comment>